<feature type="compositionally biased region" description="Low complexity" evidence="1">
    <location>
        <begin position="56"/>
        <end position="67"/>
    </location>
</feature>
<evidence type="ECO:0000313" key="4">
    <source>
        <dbReference type="Proteomes" id="UP001157418"/>
    </source>
</evidence>
<dbReference type="Proteomes" id="UP001157418">
    <property type="component" value="Unassembled WGS sequence"/>
</dbReference>
<feature type="compositionally biased region" description="Basic residues" evidence="1">
    <location>
        <begin position="1"/>
        <end position="12"/>
    </location>
</feature>
<dbReference type="AlphaFoldDB" id="A0AAU9M4B6"/>
<keyword evidence="2" id="KW-0472">Membrane</keyword>
<evidence type="ECO:0000256" key="1">
    <source>
        <dbReference type="SAM" id="MobiDB-lite"/>
    </source>
</evidence>
<organism evidence="3 4">
    <name type="scientific">Lactuca virosa</name>
    <dbReference type="NCBI Taxonomy" id="75947"/>
    <lineage>
        <taxon>Eukaryota</taxon>
        <taxon>Viridiplantae</taxon>
        <taxon>Streptophyta</taxon>
        <taxon>Embryophyta</taxon>
        <taxon>Tracheophyta</taxon>
        <taxon>Spermatophyta</taxon>
        <taxon>Magnoliopsida</taxon>
        <taxon>eudicotyledons</taxon>
        <taxon>Gunneridae</taxon>
        <taxon>Pentapetalae</taxon>
        <taxon>asterids</taxon>
        <taxon>campanulids</taxon>
        <taxon>Asterales</taxon>
        <taxon>Asteraceae</taxon>
        <taxon>Cichorioideae</taxon>
        <taxon>Cichorieae</taxon>
        <taxon>Lactucinae</taxon>
        <taxon>Lactuca</taxon>
    </lineage>
</organism>
<name>A0AAU9M4B6_9ASTR</name>
<evidence type="ECO:0000256" key="2">
    <source>
        <dbReference type="SAM" id="Phobius"/>
    </source>
</evidence>
<feature type="transmembrane region" description="Helical" evidence="2">
    <location>
        <begin position="204"/>
        <end position="221"/>
    </location>
</feature>
<keyword evidence="4" id="KW-1185">Reference proteome</keyword>
<comment type="caution">
    <text evidence="3">The sequence shown here is derived from an EMBL/GenBank/DDBJ whole genome shotgun (WGS) entry which is preliminary data.</text>
</comment>
<accession>A0AAU9M4B6</accession>
<protein>
    <submittedName>
        <fullName evidence="3">Uncharacterized protein</fullName>
    </submittedName>
</protein>
<reference evidence="3 4" key="1">
    <citation type="submission" date="2022-01" db="EMBL/GenBank/DDBJ databases">
        <authorList>
            <person name="Xiong W."/>
            <person name="Schranz E."/>
        </authorList>
    </citation>
    <scope>NUCLEOTIDE SEQUENCE [LARGE SCALE GENOMIC DNA]</scope>
</reference>
<keyword evidence="2" id="KW-1133">Transmembrane helix</keyword>
<dbReference type="EMBL" id="CAKMRJ010001112">
    <property type="protein sequence ID" value="CAH1421600.1"/>
    <property type="molecule type" value="Genomic_DNA"/>
</dbReference>
<proteinExistence type="predicted"/>
<gene>
    <name evidence="3" type="ORF">LVIROSA_LOCUS8992</name>
</gene>
<feature type="region of interest" description="Disordered" evidence="1">
    <location>
        <begin position="1"/>
        <end position="69"/>
    </location>
</feature>
<evidence type="ECO:0000313" key="3">
    <source>
        <dbReference type="EMBL" id="CAH1421600.1"/>
    </source>
</evidence>
<dbReference type="PANTHER" id="PTHR33248">
    <property type="entry name" value="ZINC ION-BINDING PROTEIN"/>
    <property type="match status" value="1"/>
</dbReference>
<sequence>MEKGRFRTKTIHKIPPPTAPAFSSPPTLTNSGGGGLRPRSKNRWEKSRTLKNRLASPSMAYSSGSSSENHVVLTTRNRDNDLFACRHPKLSVERMSMSDKNPTRRFRNCVDSLVEMAVKKFKYFKWIDDELTPHYKNAFNNLKYELKLMKDTSYAARLERRVALLENLNGEATAAKEIVDGELAMAVQENKQLRGELKFVRMKFRIAMMFLVLLSAVLMMQKTKVVG</sequence>
<keyword evidence="2" id="KW-0812">Transmembrane</keyword>